<dbReference type="GO" id="GO:0051879">
    <property type="term" value="F:Hsp90 protein binding"/>
    <property type="evidence" value="ECO:0007669"/>
    <property type="project" value="InterPro"/>
</dbReference>
<reference evidence="3" key="1">
    <citation type="submission" date="2023-06" db="EMBL/GenBank/DDBJ databases">
        <title>Genome-scale phylogeny and comparative genomics of the fungal order Sordariales.</title>
        <authorList>
            <consortium name="Lawrence Berkeley National Laboratory"/>
            <person name="Hensen N."/>
            <person name="Bonometti L."/>
            <person name="Westerberg I."/>
            <person name="Brannstrom I.O."/>
            <person name="Guillou S."/>
            <person name="Cros-Aarteil S."/>
            <person name="Calhoun S."/>
            <person name="Haridas S."/>
            <person name="Kuo A."/>
            <person name="Mondo S."/>
            <person name="Pangilinan J."/>
            <person name="Riley R."/>
            <person name="Labutti K."/>
            <person name="Andreopoulos B."/>
            <person name="Lipzen A."/>
            <person name="Chen C."/>
            <person name="Yanf M."/>
            <person name="Daum C."/>
            <person name="Ng V."/>
            <person name="Clum A."/>
            <person name="Steindorff A."/>
            <person name="Ohm R."/>
            <person name="Martin F."/>
            <person name="Silar P."/>
            <person name="Natvig D."/>
            <person name="Lalanne C."/>
            <person name="Gautier V."/>
            <person name="Ament-Velasquez S.L."/>
            <person name="Kruys A."/>
            <person name="Hutchinson M.I."/>
            <person name="Powell A.J."/>
            <person name="Barry K."/>
            <person name="Miller A.N."/>
            <person name="Grigoriev I.V."/>
            <person name="Debuchy R."/>
            <person name="Gladieux P."/>
            <person name="Thoren M.H."/>
            <person name="Johannesson H."/>
        </authorList>
    </citation>
    <scope>NUCLEOTIDE SEQUENCE</scope>
    <source>
        <strain evidence="3">SMH4607-1</strain>
    </source>
</reference>
<evidence type="ECO:0000259" key="2">
    <source>
        <dbReference type="PROSITE" id="PS51203"/>
    </source>
</evidence>
<dbReference type="EMBL" id="JAUKUA010000007">
    <property type="protein sequence ID" value="KAK0705309.1"/>
    <property type="molecule type" value="Genomic_DNA"/>
</dbReference>
<dbReference type="PANTHER" id="PTHR22932:SF1">
    <property type="entry name" value="CO-CHAPERONE PROTEIN DAF-41"/>
    <property type="match status" value="1"/>
</dbReference>
<dbReference type="GO" id="GO:0006457">
    <property type="term" value="P:protein folding"/>
    <property type="evidence" value="ECO:0007669"/>
    <property type="project" value="TreeGrafter"/>
</dbReference>
<proteinExistence type="inferred from homology"/>
<evidence type="ECO:0000313" key="4">
    <source>
        <dbReference type="Proteomes" id="UP001172102"/>
    </source>
</evidence>
<evidence type="ECO:0000256" key="1">
    <source>
        <dbReference type="ARBA" id="ARBA00025733"/>
    </source>
</evidence>
<dbReference type="GO" id="GO:0051131">
    <property type="term" value="P:chaperone-mediated protein complex assembly"/>
    <property type="evidence" value="ECO:0007669"/>
    <property type="project" value="TreeGrafter"/>
</dbReference>
<gene>
    <name evidence="3" type="ORF">B0H67DRAFT_379452</name>
</gene>
<name>A0AA39ZXH7_9PEZI</name>
<keyword evidence="4" id="KW-1185">Reference proteome</keyword>
<dbReference type="GO" id="GO:0005634">
    <property type="term" value="C:nucleus"/>
    <property type="evidence" value="ECO:0007669"/>
    <property type="project" value="TreeGrafter"/>
</dbReference>
<dbReference type="InterPro" id="IPR045250">
    <property type="entry name" value="p23-like"/>
</dbReference>
<dbReference type="PROSITE" id="PS51203">
    <property type="entry name" value="CS"/>
    <property type="match status" value="1"/>
</dbReference>
<dbReference type="PANTHER" id="PTHR22932">
    <property type="entry name" value="TELOMERASE-BINDING PROTEIN P23 HSP90 CO-CHAPERONE"/>
    <property type="match status" value="1"/>
</dbReference>
<protein>
    <submittedName>
        <fullName evidence="3">HSP20-like chaperone</fullName>
    </submittedName>
</protein>
<dbReference type="InterPro" id="IPR008978">
    <property type="entry name" value="HSP20-like_chaperone"/>
</dbReference>
<comment type="similarity">
    <text evidence="1">Belongs to the p23/wos2 family.</text>
</comment>
<dbReference type="InterPro" id="IPR007052">
    <property type="entry name" value="CS_dom"/>
</dbReference>
<dbReference type="GO" id="GO:0005829">
    <property type="term" value="C:cytosol"/>
    <property type="evidence" value="ECO:0007669"/>
    <property type="project" value="TreeGrafter"/>
</dbReference>
<dbReference type="GO" id="GO:0051087">
    <property type="term" value="F:protein-folding chaperone binding"/>
    <property type="evidence" value="ECO:0007669"/>
    <property type="project" value="TreeGrafter"/>
</dbReference>
<feature type="domain" description="CS" evidence="2">
    <location>
        <begin position="3"/>
        <end position="102"/>
    </location>
</feature>
<comment type="caution">
    <text evidence="3">The sequence shown here is derived from an EMBL/GenBank/DDBJ whole genome shotgun (WGS) entry which is preliminary data.</text>
</comment>
<dbReference type="SUPFAM" id="SSF49764">
    <property type="entry name" value="HSP20-like chaperones"/>
    <property type="match status" value="1"/>
</dbReference>
<dbReference type="Pfam" id="PF04969">
    <property type="entry name" value="CS"/>
    <property type="match status" value="1"/>
</dbReference>
<dbReference type="Proteomes" id="UP001172102">
    <property type="component" value="Unassembled WGS sequence"/>
</dbReference>
<organism evidence="3 4">
    <name type="scientific">Lasiosphaeris hirsuta</name>
    <dbReference type="NCBI Taxonomy" id="260670"/>
    <lineage>
        <taxon>Eukaryota</taxon>
        <taxon>Fungi</taxon>
        <taxon>Dikarya</taxon>
        <taxon>Ascomycota</taxon>
        <taxon>Pezizomycotina</taxon>
        <taxon>Sordariomycetes</taxon>
        <taxon>Sordariomycetidae</taxon>
        <taxon>Sordariales</taxon>
        <taxon>Lasiosphaeriaceae</taxon>
        <taxon>Lasiosphaeris</taxon>
    </lineage>
</organism>
<dbReference type="CDD" id="cd06465">
    <property type="entry name" value="p23_hB-ind1_like"/>
    <property type="match status" value="1"/>
</dbReference>
<evidence type="ECO:0000313" key="3">
    <source>
        <dbReference type="EMBL" id="KAK0705309.1"/>
    </source>
</evidence>
<accession>A0AA39ZXH7</accession>
<dbReference type="AlphaFoldDB" id="A0AA39ZXH7"/>
<sequence length="180" mass="20138">MASLTPEVLWAQRSSKSDAEKNFIYLTIKVADVPASSLKLDLKPTGLTFSGHSDSLKRSYSLELEFYGEVDPAESKIHHSGRDVEIILRKKELDDAYWPRLLKESKKVHFLKTDFDKWVDEDEQNEAAEEDFSQFGGMKDLTANAVCWYQRLDTQSAGALASTVSSGNTKGCGKAFANCF</sequence>
<dbReference type="Gene3D" id="2.60.40.790">
    <property type="match status" value="1"/>
</dbReference>
<dbReference type="FunFam" id="2.60.40.790:FF:000043">
    <property type="entry name" value="Hsp90 binding co-chaperone (Sba1)"/>
    <property type="match status" value="1"/>
</dbReference>